<reference evidence="2" key="1">
    <citation type="submission" date="2023-06" db="EMBL/GenBank/DDBJ databases">
        <title>Survivors Of The Sea: Transcriptome response of Skeletonema marinoi to long-term dormancy.</title>
        <authorList>
            <person name="Pinder M.I.M."/>
            <person name="Kourtchenko O."/>
            <person name="Robertson E.K."/>
            <person name="Larsson T."/>
            <person name="Maumus F."/>
            <person name="Osuna-Cruz C.M."/>
            <person name="Vancaester E."/>
            <person name="Stenow R."/>
            <person name="Vandepoele K."/>
            <person name="Ploug H."/>
            <person name="Bruchert V."/>
            <person name="Godhe A."/>
            <person name="Topel M."/>
        </authorList>
    </citation>
    <scope>NUCLEOTIDE SEQUENCE</scope>
    <source>
        <strain evidence="2">R05AC</strain>
    </source>
</reference>
<dbReference type="EMBL" id="JATAAI010000011">
    <property type="protein sequence ID" value="KAK1742421.1"/>
    <property type="molecule type" value="Genomic_DNA"/>
</dbReference>
<gene>
    <name evidence="2" type="ORF">QTG54_006986</name>
</gene>
<dbReference type="AlphaFoldDB" id="A0AAD9DCF0"/>
<name>A0AAD9DCF0_9STRA</name>
<keyword evidence="3" id="KW-1185">Reference proteome</keyword>
<evidence type="ECO:0000313" key="3">
    <source>
        <dbReference type="Proteomes" id="UP001224775"/>
    </source>
</evidence>
<feature type="region of interest" description="Disordered" evidence="1">
    <location>
        <begin position="80"/>
        <end position="104"/>
    </location>
</feature>
<evidence type="ECO:0000256" key="1">
    <source>
        <dbReference type="SAM" id="MobiDB-lite"/>
    </source>
</evidence>
<accession>A0AAD9DCF0</accession>
<feature type="compositionally biased region" description="Acidic residues" evidence="1">
    <location>
        <begin position="94"/>
        <end position="104"/>
    </location>
</feature>
<dbReference type="PANTHER" id="PTHR37827">
    <property type="entry name" value="TUDOR DOMAIN-CONTAINING PROTEIN"/>
    <property type="match status" value="1"/>
</dbReference>
<proteinExistence type="predicted"/>
<organism evidence="2 3">
    <name type="scientific">Skeletonema marinoi</name>
    <dbReference type="NCBI Taxonomy" id="267567"/>
    <lineage>
        <taxon>Eukaryota</taxon>
        <taxon>Sar</taxon>
        <taxon>Stramenopiles</taxon>
        <taxon>Ochrophyta</taxon>
        <taxon>Bacillariophyta</taxon>
        <taxon>Coscinodiscophyceae</taxon>
        <taxon>Thalassiosirophycidae</taxon>
        <taxon>Thalassiosirales</taxon>
        <taxon>Skeletonemataceae</taxon>
        <taxon>Skeletonema</taxon>
        <taxon>Skeletonema marinoi-dohrnii complex</taxon>
    </lineage>
</organism>
<dbReference type="Gene3D" id="3.90.180.10">
    <property type="entry name" value="Medium-chain alcohol dehydrogenases, catalytic domain"/>
    <property type="match status" value="1"/>
</dbReference>
<evidence type="ECO:0000313" key="2">
    <source>
        <dbReference type="EMBL" id="KAK1742421.1"/>
    </source>
</evidence>
<protein>
    <submittedName>
        <fullName evidence="2">Uncharacterized protein</fullName>
    </submittedName>
</protein>
<dbReference type="Gene3D" id="3.40.50.720">
    <property type="entry name" value="NAD(P)-binding Rossmann-like Domain"/>
    <property type="match status" value="1"/>
</dbReference>
<dbReference type="PANTHER" id="PTHR37827:SF1">
    <property type="entry name" value="HNH DOMAIN-CONTAINING PROTEIN"/>
    <property type="match status" value="1"/>
</dbReference>
<sequence>MIQVGLPIGDQNPIVPMGMIAGKELEIVGSHGCDASDMPKILSLVESGKLDPKKLIEREVTPIVVMDVWGDDFAENLGLIDNNTADSDEHHDNEGDESDDYDDDGEFVGEGECQLCERAVKLTRHHLIPKTTWSRIKKRLWNAASTIETYHSLDDEISHEKKEFIRNKLEKMLGMTDISDIPKAITHDSVRSYLFKLLAV</sequence>
<dbReference type="Proteomes" id="UP001224775">
    <property type="component" value="Unassembled WGS sequence"/>
</dbReference>
<comment type="caution">
    <text evidence="2">The sequence shown here is derived from an EMBL/GenBank/DDBJ whole genome shotgun (WGS) entry which is preliminary data.</text>
</comment>